<dbReference type="InterPro" id="IPR052166">
    <property type="entry name" value="Diverse_Acyl-CoA_DH"/>
</dbReference>
<keyword evidence="11" id="KW-1185">Reference proteome</keyword>
<evidence type="ECO:0000256" key="1">
    <source>
        <dbReference type="ARBA" id="ARBA00001974"/>
    </source>
</evidence>
<comment type="cofactor">
    <cofactor evidence="1 6">
        <name>FAD</name>
        <dbReference type="ChEBI" id="CHEBI:57692"/>
    </cofactor>
</comment>
<gene>
    <name evidence="10" type="ORF">ACIB24_02525</name>
</gene>
<dbReference type="Pfam" id="PF02770">
    <property type="entry name" value="Acyl-CoA_dh_M"/>
    <property type="match status" value="1"/>
</dbReference>
<name>A0ABW8AHU1_9ACTN</name>
<dbReference type="Proteomes" id="UP001612915">
    <property type="component" value="Unassembled WGS sequence"/>
</dbReference>
<dbReference type="InterPro" id="IPR009075">
    <property type="entry name" value="AcylCo_DH/oxidase_C"/>
</dbReference>
<dbReference type="RefSeq" id="WP_398274689.1">
    <property type="nucleotide sequence ID" value="NZ_JBITLV010000001.1"/>
</dbReference>
<evidence type="ECO:0000259" key="8">
    <source>
        <dbReference type="Pfam" id="PF02770"/>
    </source>
</evidence>
<dbReference type="InterPro" id="IPR036250">
    <property type="entry name" value="AcylCo_DH-like_C"/>
</dbReference>
<evidence type="ECO:0000313" key="11">
    <source>
        <dbReference type="Proteomes" id="UP001612915"/>
    </source>
</evidence>
<dbReference type="SUPFAM" id="SSF56645">
    <property type="entry name" value="Acyl-CoA dehydrogenase NM domain-like"/>
    <property type="match status" value="1"/>
</dbReference>
<protein>
    <submittedName>
        <fullName evidence="10">Acyl-CoA dehydrogenase</fullName>
        <ecNumber evidence="10">1.3.8.-</ecNumber>
    </submittedName>
</protein>
<reference evidence="10 11" key="1">
    <citation type="submission" date="2024-10" db="EMBL/GenBank/DDBJ databases">
        <title>The Natural Products Discovery Center: Release of the First 8490 Sequenced Strains for Exploring Actinobacteria Biosynthetic Diversity.</title>
        <authorList>
            <person name="Kalkreuter E."/>
            <person name="Kautsar S.A."/>
            <person name="Yang D."/>
            <person name="Bader C.D."/>
            <person name="Teijaro C.N."/>
            <person name="Fluegel L."/>
            <person name="Davis C.M."/>
            <person name="Simpson J.R."/>
            <person name="Lauterbach L."/>
            <person name="Steele A.D."/>
            <person name="Gui C."/>
            <person name="Meng S."/>
            <person name="Li G."/>
            <person name="Viehrig K."/>
            <person name="Ye F."/>
            <person name="Su P."/>
            <person name="Kiefer A.F."/>
            <person name="Nichols A."/>
            <person name="Cepeda A.J."/>
            <person name="Yan W."/>
            <person name="Fan B."/>
            <person name="Jiang Y."/>
            <person name="Adhikari A."/>
            <person name="Zheng C.-J."/>
            <person name="Schuster L."/>
            <person name="Cowan T.M."/>
            <person name="Smanski M.J."/>
            <person name="Chevrette M.G."/>
            <person name="De Carvalho L.P.S."/>
            <person name="Shen B."/>
        </authorList>
    </citation>
    <scope>NUCLEOTIDE SEQUENCE [LARGE SCALE GENOMIC DNA]</scope>
    <source>
        <strain evidence="10 11">NPDC049639</strain>
    </source>
</reference>
<organism evidence="10 11">
    <name type="scientific">Spongisporangium articulatum</name>
    <dbReference type="NCBI Taxonomy" id="3362603"/>
    <lineage>
        <taxon>Bacteria</taxon>
        <taxon>Bacillati</taxon>
        <taxon>Actinomycetota</taxon>
        <taxon>Actinomycetes</taxon>
        <taxon>Kineosporiales</taxon>
        <taxon>Kineosporiaceae</taxon>
        <taxon>Spongisporangium</taxon>
    </lineage>
</organism>
<sequence length="618" mass="67421">MSHYKPNLRDIEFNLFEVFDRGQVLGAAPFADVDVDTAKETLRELTRLATDDLADSLVESDRTPPVFDPQTYSATVPASFKKAYQTWMDSGFWALGLPEELDGTPAPNSLLWSMRELVLGSNPAIYMYGSWPGFAHILHEKGTPEQKKLAKIMIERQWGATMVLTEPDAGSDVGAGRAKAAQLDDGTWQVTGVKRFITSGEHDMSENIIHFVLARPEGAKPGTKGLSLFIIPKYHFDLETGELGERNGAFVTNIEDKMGLKVSTTCEIRFSEIDGLPATGTLLGDEHDGIAQMFLVIENARMLVGTKAMATLSTGYLNALEYAKERVQGGDLAQMADKAAPRVTITHHPDVRRSLMTQKVYAEGLRALCTFTATQQDAVEIAQARGEHDDLAERINDFLLPLVKGCGSERAWTLLGTESLQTIGGSGFLKDYPIELYIRDAKIDTLYEGTTAIQGQDFFFRKIVRDKGQALAALGQQIAEFAKAVPGDGFLATERELLGKALDDVQGIVGYLVGQLMASDTRQEGTDARNIYKVGANTTRLLMATGDLVIGWLLLRQADVAHAALEKGGLSDADTAFYQGKIAGASYFATQFLPKIAAERTIAEATDNSLMDVPEAAF</sequence>
<comment type="caution">
    <text evidence="10">The sequence shown here is derived from an EMBL/GenBank/DDBJ whole genome shotgun (WGS) entry which is preliminary data.</text>
</comment>
<dbReference type="InterPro" id="IPR009100">
    <property type="entry name" value="AcylCoA_DH/oxidase_NM_dom_sf"/>
</dbReference>
<feature type="domain" description="Acyl-CoA oxidase/dehydrogenase middle" evidence="8">
    <location>
        <begin position="162"/>
        <end position="272"/>
    </location>
</feature>
<evidence type="ECO:0000259" key="9">
    <source>
        <dbReference type="Pfam" id="PF12806"/>
    </source>
</evidence>
<evidence type="ECO:0000256" key="6">
    <source>
        <dbReference type="RuleBase" id="RU362125"/>
    </source>
</evidence>
<keyword evidence="3 6" id="KW-0285">Flavoprotein</keyword>
<accession>A0ABW8AHU1</accession>
<evidence type="ECO:0000313" key="10">
    <source>
        <dbReference type="EMBL" id="MFI7585934.1"/>
    </source>
</evidence>
<evidence type="ECO:0000256" key="2">
    <source>
        <dbReference type="ARBA" id="ARBA00009347"/>
    </source>
</evidence>
<keyword evidence="4 6" id="KW-0274">FAD</keyword>
<dbReference type="InterPro" id="IPR006091">
    <property type="entry name" value="Acyl-CoA_Oxase/DH_mid-dom"/>
</dbReference>
<dbReference type="Pfam" id="PF12806">
    <property type="entry name" value="Acyl-CoA_dh_C"/>
    <property type="match status" value="1"/>
</dbReference>
<dbReference type="PANTHER" id="PTHR42803:SF1">
    <property type="entry name" value="BROAD-SPECIFICITY LINEAR ACYL-COA DEHYDROGENASE FADE5"/>
    <property type="match status" value="1"/>
</dbReference>
<proteinExistence type="inferred from homology"/>
<dbReference type="Pfam" id="PF00441">
    <property type="entry name" value="Acyl-CoA_dh_1"/>
    <property type="match status" value="1"/>
</dbReference>
<dbReference type="PANTHER" id="PTHR42803">
    <property type="entry name" value="ACYL-COA DEHYDROGENASE"/>
    <property type="match status" value="1"/>
</dbReference>
<keyword evidence="5 6" id="KW-0560">Oxidoreductase</keyword>
<feature type="domain" description="Acyl-CoA dehydrogenase/oxidase C-terminal" evidence="7">
    <location>
        <begin position="288"/>
        <end position="455"/>
    </location>
</feature>
<comment type="similarity">
    <text evidence="2 6">Belongs to the acyl-CoA dehydrogenase family.</text>
</comment>
<evidence type="ECO:0000259" key="7">
    <source>
        <dbReference type="Pfam" id="PF00441"/>
    </source>
</evidence>
<evidence type="ECO:0000256" key="4">
    <source>
        <dbReference type="ARBA" id="ARBA00022827"/>
    </source>
</evidence>
<evidence type="ECO:0000256" key="5">
    <source>
        <dbReference type="ARBA" id="ARBA00023002"/>
    </source>
</evidence>
<dbReference type="GO" id="GO:0016491">
    <property type="term" value="F:oxidoreductase activity"/>
    <property type="evidence" value="ECO:0007669"/>
    <property type="project" value="UniProtKB-KW"/>
</dbReference>
<dbReference type="SUPFAM" id="SSF47203">
    <property type="entry name" value="Acyl-CoA dehydrogenase C-terminal domain-like"/>
    <property type="match status" value="1"/>
</dbReference>
<dbReference type="Gene3D" id="2.40.110.20">
    <property type="match status" value="1"/>
</dbReference>
<dbReference type="InterPro" id="IPR025878">
    <property type="entry name" value="Acyl-CoA_dh-like_C_dom"/>
</dbReference>
<evidence type="ECO:0000256" key="3">
    <source>
        <dbReference type="ARBA" id="ARBA00022630"/>
    </source>
</evidence>
<feature type="domain" description="Acetyl-CoA dehydrogenase-like C-terminal" evidence="9">
    <location>
        <begin position="476"/>
        <end position="614"/>
    </location>
</feature>
<dbReference type="EC" id="1.3.8.-" evidence="10"/>
<dbReference type="Gene3D" id="1.20.140.10">
    <property type="entry name" value="Butyryl-CoA Dehydrogenase, subunit A, domain 3"/>
    <property type="match status" value="1"/>
</dbReference>
<dbReference type="EMBL" id="JBITLV010000001">
    <property type="protein sequence ID" value="MFI7585934.1"/>
    <property type="molecule type" value="Genomic_DNA"/>
</dbReference>